<accession>A0A484H9N8</accession>
<name>A0A484H9N8_9ZZZZ</name>
<gene>
    <name evidence="1" type="ORF">RIEGSTA812A_PEG_351</name>
</gene>
<organism evidence="1">
    <name type="scientific">invertebrate metagenome</name>
    <dbReference type="NCBI Taxonomy" id="1711999"/>
    <lineage>
        <taxon>unclassified sequences</taxon>
        <taxon>metagenomes</taxon>
        <taxon>organismal metagenomes</taxon>
    </lineage>
</organism>
<sequence>MQSSEFFKPIVAVVTAWMLLAESGTKTFPGDCTVVVLFKRDI</sequence>
<protein>
    <submittedName>
        <fullName evidence="1">Uncharacterized protein</fullName>
    </submittedName>
</protein>
<evidence type="ECO:0000313" key="1">
    <source>
        <dbReference type="EMBL" id="VBB68878.1"/>
    </source>
</evidence>
<dbReference type="EMBL" id="LR026963">
    <property type="protein sequence ID" value="VBB68878.1"/>
    <property type="molecule type" value="Genomic_DNA"/>
</dbReference>
<proteinExistence type="predicted"/>
<dbReference type="AlphaFoldDB" id="A0A484H9N8"/>
<reference evidence="1" key="1">
    <citation type="submission" date="2018-10" db="EMBL/GenBank/DDBJ databases">
        <authorList>
            <person name="Gruber-Vodicka H."/>
            <person name="Jaeckle O."/>
        </authorList>
    </citation>
    <scope>NUCLEOTIDE SEQUENCE</scope>
</reference>